<proteinExistence type="predicted"/>
<evidence type="ECO:0000259" key="2">
    <source>
        <dbReference type="Pfam" id="PF12937"/>
    </source>
</evidence>
<accession>A0ABR3FPS1</accession>
<dbReference type="Gene3D" id="1.20.1280.50">
    <property type="match status" value="1"/>
</dbReference>
<feature type="compositionally biased region" description="Pro residues" evidence="1">
    <location>
        <begin position="635"/>
        <end position="648"/>
    </location>
</feature>
<dbReference type="Proteomes" id="UP001465976">
    <property type="component" value="Unassembled WGS sequence"/>
</dbReference>
<feature type="region of interest" description="Disordered" evidence="1">
    <location>
        <begin position="633"/>
        <end position="675"/>
    </location>
</feature>
<dbReference type="SUPFAM" id="SSF81383">
    <property type="entry name" value="F-box domain"/>
    <property type="match status" value="1"/>
</dbReference>
<evidence type="ECO:0000313" key="4">
    <source>
        <dbReference type="Proteomes" id="UP001465976"/>
    </source>
</evidence>
<keyword evidence="4" id="KW-1185">Reference proteome</keyword>
<evidence type="ECO:0000313" key="3">
    <source>
        <dbReference type="EMBL" id="KAL0577416.1"/>
    </source>
</evidence>
<feature type="compositionally biased region" description="Acidic residues" evidence="1">
    <location>
        <begin position="362"/>
        <end position="371"/>
    </location>
</feature>
<dbReference type="EMBL" id="JBAHYK010000158">
    <property type="protein sequence ID" value="KAL0577416.1"/>
    <property type="molecule type" value="Genomic_DNA"/>
</dbReference>
<feature type="compositionally biased region" description="Basic and acidic residues" evidence="1">
    <location>
        <begin position="655"/>
        <end position="675"/>
    </location>
</feature>
<feature type="compositionally biased region" description="Basic and acidic residues" evidence="1">
    <location>
        <begin position="416"/>
        <end position="436"/>
    </location>
</feature>
<gene>
    <name evidence="3" type="ORF">V5O48_004582</name>
</gene>
<feature type="compositionally biased region" description="Polar residues" evidence="1">
    <location>
        <begin position="317"/>
        <end position="327"/>
    </location>
</feature>
<feature type="region of interest" description="Disordered" evidence="1">
    <location>
        <begin position="362"/>
        <end position="450"/>
    </location>
</feature>
<dbReference type="InterPro" id="IPR001810">
    <property type="entry name" value="F-box_dom"/>
</dbReference>
<feature type="domain" description="F-box" evidence="2">
    <location>
        <begin position="15"/>
        <end position="67"/>
    </location>
</feature>
<dbReference type="Pfam" id="PF12937">
    <property type="entry name" value="F-box-like"/>
    <property type="match status" value="1"/>
</dbReference>
<name>A0ABR3FPS1_9AGAR</name>
<reference evidence="3 4" key="1">
    <citation type="submission" date="2024-02" db="EMBL/GenBank/DDBJ databases">
        <title>A draft genome for the cacao thread blight pathogen Marasmius crinis-equi.</title>
        <authorList>
            <person name="Cohen S.P."/>
            <person name="Baruah I.K."/>
            <person name="Amoako-Attah I."/>
            <person name="Bukari Y."/>
            <person name="Meinhardt L.W."/>
            <person name="Bailey B.A."/>
        </authorList>
    </citation>
    <scope>NUCLEOTIDE SEQUENCE [LARGE SCALE GENOMIC DNA]</scope>
    <source>
        <strain evidence="3 4">GH-76</strain>
    </source>
</reference>
<sequence>MTTPTTALFPSTPNISSLPVELLEHILVTCALLGSPTSIANLSETCRFFRDVVYHASDSHLWREIYLTTFDDPREPLKSLRKPLSESTDDIPFDWKRVFQDRIRATKLFRRMSRDEMNSAFDSPALQQSLDALLSSSATASIHPSTIAEFSTDTPAVIANRRKTCISSTLKTESESCNIAWLSNLLEKGLPEPLVHRLIGRSPTGREEDNLPYDKSIIEEAWEHTPVGKAFYHFVLQTGFVPMEDTDLDDTPTPTYYLRNTKIPTPVDTSDQRILARTIARHRVYNLRYLSESRLWGPYLPVTPIRPRISEPEEGTHTLSIPGNHNHSGGGNDPPDFSLPFIRALLSDFSVFFESHNILFGDDDDDDDDFVPDQSGGGEDDDGKTNTNTNDAEDGDEDEDGSSSEVSDSEVIDIQLTHREHSEEGDGDDESSHSDTSEPATQLPVPIFPPYPHQIRPDYAFLSAARMVVEDNLRERYGHKIDHEGLWPWFTSMEALDGTRVILERIRSLDGLRMGGAPSFWTSEGVRGERGWFEEEEFEDEEEAESGAQSVKEKEYMINGSTEDEESCEGWDWAGAEGKWMRAVAWMDYRDLLFHNVRTLQTTNPITAGARLSEDLQETIRVFPMHIKVTGYSRVPPPKSLDAPPSPTPSTSKPPSDRKGKGKAKATEADTETHEVEHAPYDPLVYALPVIHITGEYRGSDVDEHAQRRCRGTVRMIGDRAVRWNLITSDVSTPEHDEWVMEGVQVGGIGSKIGVVGMWTGAEHERGDPIGPSWAWKMD</sequence>
<dbReference type="InterPro" id="IPR036047">
    <property type="entry name" value="F-box-like_dom_sf"/>
</dbReference>
<feature type="region of interest" description="Disordered" evidence="1">
    <location>
        <begin position="307"/>
        <end position="334"/>
    </location>
</feature>
<evidence type="ECO:0000256" key="1">
    <source>
        <dbReference type="SAM" id="MobiDB-lite"/>
    </source>
</evidence>
<organism evidence="3 4">
    <name type="scientific">Marasmius crinis-equi</name>
    <dbReference type="NCBI Taxonomy" id="585013"/>
    <lineage>
        <taxon>Eukaryota</taxon>
        <taxon>Fungi</taxon>
        <taxon>Dikarya</taxon>
        <taxon>Basidiomycota</taxon>
        <taxon>Agaricomycotina</taxon>
        <taxon>Agaricomycetes</taxon>
        <taxon>Agaricomycetidae</taxon>
        <taxon>Agaricales</taxon>
        <taxon>Marasmiineae</taxon>
        <taxon>Marasmiaceae</taxon>
        <taxon>Marasmius</taxon>
    </lineage>
</organism>
<feature type="compositionally biased region" description="Acidic residues" evidence="1">
    <location>
        <begin position="391"/>
        <end position="411"/>
    </location>
</feature>
<comment type="caution">
    <text evidence="3">The sequence shown here is derived from an EMBL/GenBank/DDBJ whole genome shotgun (WGS) entry which is preliminary data.</text>
</comment>
<protein>
    <recommendedName>
        <fullName evidence="2">F-box domain-containing protein</fullName>
    </recommendedName>
</protein>